<evidence type="ECO:0000313" key="2">
    <source>
        <dbReference type="EMBL" id="MBS2969162.1"/>
    </source>
</evidence>
<organism evidence="2 3">
    <name type="scientific">Metabacillus flavus</name>
    <dbReference type="NCBI Taxonomy" id="2823519"/>
    <lineage>
        <taxon>Bacteria</taxon>
        <taxon>Bacillati</taxon>
        <taxon>Bacillota</taxon>
        <taxon>Bacilli</taxon>
        <taxon>Bacillales</taxon>
        <taxon>Bacillaceae</taxon>
        <taxon>Metabacillus</taxon>
    </lineage>
</organism>
<keyword evidence="1" id="KW-0812">Transmembrane</keyword>
<gene>
    <name evidence="2" type="ORF">J9317_10350</name>
</gene>
<accession>A0ABS5LEJ2</accession>
<reference evidence="2 3" key="1">
    <citation type="submission" date="2021-04" db="EMBL/GenBank/DDBJ databases">
        <title>Metabacillus sp. strain KIGAM252 whole genome sequence.</title>
        <authorList>
            <person name="Seo M.-J."/>
            <person name="Cho E.-S."/>
            <person name="Hwang C.Y."/>
            <person name="Yoon D.J."/>
        </authorList>
    </citation>
    <scope>NUCLEOTIDE SEQUENCE [LARGE SCALE GENOMIC DNA]</scope>
    <source>
        <strain evidence="2 3">KIGAM252</strain>
    </source>
</reference>
<protein>
    <submittedName>
        <fullName evidence="2">Uncharacterized protein</fullName>
    </submittedName>
</protein>
<sequence>MSLFAFSILLQILLFFYFEATTLLNLYPWNDLAKYTNREKTLEAASNGLVILISMGLFISHIKWLMTISVIFWFIFLIMQLLTWWMPYLTGRHLKQFPKSLYETHFIRTIKILPRVKDHIVPDAQHNVLQFISLITVIVSALSIFYA</sequence>
<feature type="transmembrane region" description="Helical" evidence="1">
    <location>
        <begin position="128"/>
        <end position="146"/>
    </location>
</feature>
<dbReference type="EMBL" id="JAGVRK010000001">
    <property type="protein sequence ID" value="MBS2969162.1"/>
    <property type="molecule type" value="Genomic_DNA"/>
</dbReference>
<evidence type="ECO:0000256" key="1">
    <source>
        <dbReference type="SAM" id="Phobius"/>
    </source>
</evidence>
<dbReference type="RefSeq" id="WP_211558349.1">
    <property type="nucleotide sequence ID" value="NZ_JAGVRK010000001.1"/>
</dbReference>
<comment type="caution">
    <text evidence="2">The sequence shown here is derived from an EMBL/GenBank/DDBJ whole genome shotgun (WGS) entry which is preliminary data.</text>
</comment>
<keyword evidence="3" id="KW-1185">Reference proteome</keyword>
<name>A0ABS5LEJ2_9BACI</name>
<feature type="transmembrane region" description="Helical" evidence="1">
    <location>
        <begin position="44"/>
        <end position="60"/>
    </location>
</feature>
<proteinExistence type="predicted"/>
<keyword evidence="1" id="KW-0472">Membrane</keyword>
<evidence type="ECO:0000313" key="3">
    <source>
        <dbReference type="Proteomes" id="UP000682403"/>
    </source>
</evidence>
<dbReference type="Proteomes" id="UP000682403">
    <property type="component" value="Unassembled WGS sequence"/>
</dbReference>
<feature type="transmembrane region" description="Helical" evidence="1">
    <location>
        <begin position="67"/>
        <end position="86"/>
    </location>
</feature>
<keyword evidence="1" id="KW-1133">Transmembrane helix</keyword>